<dbReference type="Proteomes" id="UP000789759">
    <property type="component" value="Unassembled WGS sequence"/>
</dbReference>
<proteinExistence type="predicted"/>
<evidence type="ECO:0000313" key="2">
    <source>
        <dbReference type="Proteomes" id="UP000789759"/>
    </source>
</evidence>
<name>A0A9N9G6E2_9GLOM</name>
<gene>
    <name evidence="1" type="ORF">CPELLU_LOCUS6255</name>
</gene>
<keyword evidence="2" id="KW-1185">Reference proteome</keyword>
<accession>A0A9N9G6E2</accession>
<sequence>MPKINRSQRGPTTHLLKNTTKHLKTAMCIENISFNDSKTRSNIIEEEWVSTTGTTSNNQLNKQIKVIDAFLNNLTEDEIKNKSEVEDEFTVVFYKKNKTKKLTKAAAA</sequence>
<comment type="caution">
    <text evidence="1">The sequence shown here is derived from an EMBL/GenBank/DDBJ whole genome shotgun (WGS) entry which is preliminary data.</text>
</comment>
<dbReference type="EMBL" id="CAJVQA010003829">
    <property type="protein sequence ID" value="CAG8584612.1"/>
    <property type="molecule type" value="Genomic_DNA"/>
</dbReference>
<evidence type="ECO:0000313" key="1">
    <source>
        <dbReference type="EMBL" id="CAG8584612.1"/>
    </source>
</evidence>
<protein>
    <submittedName>
        <fullName evidence="1">1963_t:CDS:1</fullName>
    </submittedName>
</protein>
<dbReference type="AlphaFoldDB" id="A0A9N9G6E2"/>
<organism evidence="1 2">
    <name type="scientific">Cetraspora pellucida</name>
    <dbReference type="NCBI Taxonomy" id="1433469"/>
    <lineage>
        <taxon>Eukaryota</taxon>
        <taxon>Fungi</taxon>
        <taxon>Fungi incertae sedis</taxon>
        <taxon>Mucoromycota</taxon>
        <taxon>Glomeromycotina</taxon>
        <taxon>Glomeromycetes</taxon>
        <taxon>Diversisporales</taxon>
        <taxon>Gigasporaceae</taxon>
        <taxon>Cetraspora</taxon>
    </lineage>
</organism>
<reference evidence="1" key="1">
    <citation type="submission" date="2021-06" db="EMBL/GenBank/DDBJ databases">
        <authorList>
            <person name="Kallberg Y."/>
            <person name="Tangrot J."/>
            <person name="Rosling A."/>
        </authorList>
    </citation>
    <scope>NUCLEOTIDE SEQUENCE</scope>
    <source>
        <strain evidence="1">FL966</strain>
    </source>
</reference>